<dbReference type="KEGG" id="jag:GJA_3698"/>
<dbReference type="AlphaFoldDB" id="W0VAC7"/>
<protein>
    <submittedName>
        <fullName evidence="1">Uncharacterized protein</fullName>
    </submittedName>
</protein>
<dbReference type="RefSeq" id="WP_038494513.1">
    <property type="nucleotide sequence ID" value="NZ_BCTH01000099.1"/>
</dbReference>
<accession>W0VAC7</accession>
<dbReference type="Proteomes" id="UP000027604">
    <property type="component" value="Chromosome I"/>
</dbReference>
<evidence type="ECO:0000313" key="2">
    <source>
        <dbReference type="Proteomes" id="UP000027604"/>
    </source>
</evidence>
<organism evidence="1 2">
    <name type="scientific">Janthinobacterium agaricidamnosum NBRC 102515 = DSM 9628</name>
    <dbReference type="NCBI Taxonomy" id="1349767"/>
    <lineage>
        <taxon>Bacteria</taxon>
        <taxon>Pseudomonadati</taxon>
        <taxon>Pseudomonadota</taxon>
        <taxon>Betaproteobacteria</taxon>
        <taxon>Burkholderiales</taxon>
        <taxon>Oxalobacteraceae</taxon>
        <taxon>Janthinobacterium</taxon>
    </lineage>
</organism>
<reference evidence="1 2" key="1">
    <citation type="journal article" date="2015" name="Genome Announc.">
        <title>Genome Sequence of Mushroom Soft-Rot Pathogen Janthinobacterium agaricidamnosum.</title>
        <authorList>
            <person name="Graupner K."/>
            <person name="Lackner G."/>
            <person name="Hertweck C."/>
        </authorList>
    </citation>
    <scope>NUCLEOTIDE SEQUENCE [LARGE SCALE GENOMIC DNA]</scope>
    <source>
        <strain evidence="2">NBRC 102515 / DSM 9628</strain>
    </source>
</reference>
<gene>
    <name evidence="1" type="ORF">GJA_3698</name>
</gene>
<dbReference type="HOGENOM" id="CLU_2012158_0_0_4"/>
<evidence type="ECO:0000313" key="1">
    <source>
        <dbReference type="EMBL" id="CDG84313.1"/>
    </source>
</evidence>
<dbReference type="EMBL" id="HG322949">
    <property type="protein sequence ID" value="CDG84313.1"/>
    <property type="molecule type" value="Genomic_DNA"/>
</dbReference>
<dbReference type="PATRIC" id="fig|1349767.4.peg.288"/>
<name>W0VAC7_9BURK</name>
<dbReference type="OrthoDB" id="8777716at2"/>
<proteinExistence type="predicted"/>
<sequence length="123" mass="13448">MTQAWVILTRPDGREVSAPSEAQLAAALAEVYQGAAQGADRLPASALLRFGYDDGLMYQLEVADGGAVTFEEWSDRDCEIALASPRHMQALSQQAALQLWTWLAQRQVAKIRGQPWASEDESA</sequence>
<keyword evidence="2" id="KW-1185">Reference proteome</keyword>